<feature type="region of interest" description="Disordered" evidence="1">
    <location>
        <begin position="348"/>
        <end position="371"/>
    </location>
</feature>
<dbReference type="STRING" id="156976.AK829_03860"/>
<evidence type="ECO:0000313" key="2">
    <source>
        <dbReference type="EMBL" id="AKV58450.1"/>
    </source>
</evidence>
<evidence type="ECO:0000256" key="1">
    <source>
        <dbReference type="SAM" id="MobiDB-lite"/>
    </source>
</evidence>
<dbReference type="Proteomes" id="UP000060016">
    <property type="component" value="Chromosome"/>
</dbReference>
<dbReference type="EMBL" id="CP012342">
    <property type="protein sequence ID" value="AKV58450.1"/>
    <property type="molecule type" value="Genomic_DNA"/>
</dbReference>
<evidence type="ECO:0000313" key="3">
    <source>
        <dbReference type="Proteomes" id="UP000060016"/>
    </source>
</evidence>
<dbReference type="AlphaFoldDB" id="A0A0K1RAJ6"/>
<dbReference type="KEGG" id="crie:AK829_03860"/>
<keyword evidence="3" id="KW-1185">Reference proteome</keyword>
<dbReference type="RefSeq" id="WP_052204431.1">
    <property type="nucleotide sequence ID" value="NZ_CP012342.1"/>
</dbReference>
<organism evidence="2 3">
    <name type="scientific">Corynebacterium riegelii</name>
    <dbReference type="NCBI Taxonomy" id="156976"/>
    <lineage>
        <taxon>Bacteria</taxon>
        <taxon>Bacillati</taxon>
        <taxon>Actinomycetota</taxon>
        <taxon>Actinomycetes</taxon>
        <taxon>Mycobacteriales</taxon>
        <taxon>Corynebacteriaceae</taxon>
        <taxon>Corynebacterium</taxon>
    </lineage>
</organism>
<reference evidence="2 3" key="1">
    <citation type="submission" date="2015-08" db="EMBL/GenBank/DDBJ databases">
        <authorList>
            <person name="Babu N.S."/>
            <person name="Beckwith C.J."/>
            <person name="Beseler K.G."/>
            <person name="Brison A."/>
            <person name="Carone J.V."/>
            <person name="Caskin T.P."/>
            <person name="Diamond M."/>
            <person name="Durham M.E."/>
            <person name="Foxe J.M."/>
            <person name="Go M."/>
            <person name="Henderson B.A."/>
            <person name="Jones I.B."/>
            <person name="McGettigan J.A."/>
            <person name="Micheletti S.J."/>
            <person name="Nasrallah M.E."/>
            <person name="Ortiz D."/>
            <person name="Piller C.R."/>
            <person name="Privatt S.R."/>
            <person name="Schneider S.L."/>
            <person name="Sharp S."/>
            <person name="Smith T.C."/>
            <person name="Stanton J.D."/>
            <person name="Ullery H.E."/>
            <person name="Wilson R.J."/>
            <person name="Serrano M.G."/>
            <person name="Buck G."/>
            <person name="Lee V."/>
            <person name="Wang Y."/>
            <person name="Carvalho R."/>
            <person name="Voegtly L."/>
            <person name="Shi R."/>
            <person name="Duckworth R."/>
            <person name="Johnson A."/>
            <person name="Loviza R."/>
            <person name="Walstead R."/>
            <person name="Shah Z."/>
            <person name="Kiflezghi M."/>
            <person name="Wade K."/>
            <person name="Ball S.L."/>
            <person name="Bradley K.W."/>
            <person name="Asai D.J."/>
            <person name="Bowman C.A."/>
            <person name="Russell D.A."/>
            <person name="Pope W.H."/>
            <person name="Jacobs-Sera D."/>
            <person name="Hendrix R.W."/>
            <person name="Hatfull G.F."/>
        </authorList>
    </citation>
    <scope>NUCLEOTIDE SEQUENCE [LARGE SCALE GENOMIC DNA]</scope>
    <source>
        <strain evidence="2 3">PUDD_83A45</strain>
    </source>
</reference>
<protein>
    <submittedName>
        <fullName evidence="2">Uncharacterized protein</fullName>
    </submittedName>
</protein>
<accession>A0A0K1RAJ6</accession>
<name>A0A0K1RAJ6_9CORY</name>
<dbReference type="PATRIC" id="fig|156976.3.peg.761"/>
<sequence>MNVPSSNTDAKRGGRGLSIVLGVVLLAVVAAAIAMGRGVIPGLGGIGGASGSDDGTSQIAQKPGLTQVRGVIGSEKRGYFEDPDVVARLEELGFQVSFSTAGSREIATGIDIEAQDFVFPSSAPAAQKVREQGSGYSVDFPFFSPMAVASWQPIAEILEGQGAVTKDGDSYVLDMAKFVDIASSGARWRDFGDTFASPRTVQIRSTDIRTSNSAAMYLSILNYEFQQRDPARGDDVSYLVESIAPFFTGQGYSESSSSGPFAEYLAQGMGAAPMVMVYEAQYLGEQMSPNSRIRDDMVLLQLHPTVLANHGIVGVTAEGKELGKLLTNDPQLQQLAARHGFRPATSGSLAQEMESQGLEPPRDYVNSIDPPNYDRLEQLIDGVGTRYGKIAPPPRHGEEE</sequence>
<gene>
    <name evidence="2" type="ORF">AK829_03860</name>
</gene>
<proteinExistence type="predicted"/>